<dbReference type="InterPro" id="IPR020806">
    <property type="entry name" value="PKS_PP-bd"/>
</dbReference>
<dbReference type="Pfam" id="PF00550">
    <property type="entry name" value="PP-binding"/>
    <property type="match status" value="1"/>
</dbReference>
<dbReference type="RefSeq" id="WP_398353775.1">
    <property type="nucleotide sequence ID" value="NZ_JBIQWK010000029.1"/>
</dbReference>
<evidence type="ECO:0000313" key="7">
    <source>
        <dbReference type="Proteomes" id="UP001610810"/>
    </source>
</evidence>
<comment type="caution">
    <text evidence="6">The sequence shown here is derived from an EMBL/GenBank/DDBJ whole genome shotgun (WGS) entry which is preliminary data.</text>
</comment>
<dbReference type="PROSITE" id="PS50075">
    <property type="entry name" value="CARRIER"/>
    <property type="match status" value="1"/>
</dbReference>
<keyword evidence="1" id="KW-0596">Phosphopantetheine</keyword>
<feature type="domain" description="Carrier" evidence="5">
    <location>
        <begin position="123"/>
        <end position="198"/>
    </location>
</feature>
<dbReference type="InterPro" id="IPR006162">
    <property type="entry name" value="Ppantetheine_attach_site"/>
</dbReference>
<feature type="non-terminal residue" evidence="6">
    <location>
        <position position="1"/>
    </location>
</feature>
<evidence type="ECO:0000256" key="1">
    <source>
        <dbReference type="ARBA" id="ARBA00022450"/>
    </source>
</evidence>
<sequence>TRRTENLPGHSLAWGLWAEASAMTAGLAETDRHRIARLGAQPLNETEALALLDRALGEDAPALLVPVRLNLAALQGRSQAVPAVLRALVPVRARRQAAVGAAAGSGGGLVERLAAMSESRRAAHLLDLVRTEVAGVLGHRSAATIEPERAFKDLGFDSLTAVELRNRLHAATGLKPAATVVFDHPTSADLARHLRTQIPDLPAAGPEGLLAELDRIEQMLTDVDPTDEKSGDIQRRLTALLARFDEAAGPVEAARVADKIDAATDDEIFAFIDNELG</sequence>
<evidence type="ECO:0000259" key="5">
    <source>
        <dbReference type="PROSITE" id="PS50075"/>
    </source>
</evidence>
<evidence type="ECO:0000256" key="2">
    <source>
        <dbReference type="ARBA" id="ARBA00022553"/>
    </source>
</evidence>
<dbReference type="EMBL" id="JBIQWK010000029">
    <property type="protein sequence ID" value="MFI0577631.1"/>
    <property type="molecule type" value="Genomic_DNA"/>
</dbReference>
<dbReference type="SMART" id="SM00823">
    <property type="entry name" value="PKS_PP"/>
    <property type="match status" value="1"/>
</dbReference>
<keyword evidence="7" id="KW-1185">Reference proteome</keyword>
<dbReference type="InterPro" id="IPR036736">
    <property type="entry name" value="ACP-like_sf"/>
</dbReference>
<dbReference type="Gene3D" id="3.40.50.720">
    <property type="entry name" value="NAD(P)-binding Rossmann-like Domain"/>
    <property type="match status" value="1"/>
</dbReference>
<dbReference type="PANTHER" id="PTHR43775:SF51">
    <property type="entry name" value="INACTIVE PHENOLPHTHIOCEROL SYNTHESIS POLYKETIDE SYNTHASE TYPE I PKS1-RELATED"/>
    <property type="match status" value="1"/>
</dbReference>
<dbReference type="PANTHER" id="PTHR43775">
    <property type="entry name" value="FATTY ACID SYNTHASE"/>
    <property type="match status" value="1"/>
</dbReference>
<evidence type="ECO:0000256" key="4">
    <source>
        <dbReference type="ARBA" id="ARBA00023268"/>
    </source>
</evidence>
<keyword evidence="2" id="KW-0597">Phosphoprotein</keyword>
<keyword evidence="3" id="KW-0808">Transferase</keyword>
<evidence type="ECO:0000256" key="3">
    <source>
        <dbReference type="ARBA" id="ARBA00022679"/>
    </source>
</evidence>
<dbReference type="Proteomes" id="UP001610810">
    <property type="component" value="Unassembled WGS sequence"/>
</dbReference>
<dbReference type="SUPFAM" id="SSF47336">
    <property type="entry name" value="ACP-like"/>
    <property type="match status" value="1"/>
</dbReference>
<keyword evidence="4" id="KW-0511">Multifunctional enzyme</keyword>
<proteinExistence type="predicted"/>
<protein>
    <submittedName>
        <fullName evidence="6">Beta-ketoacyl reductase</fullName>
    </submittedName>
</protein>
<dbReference type="SMART" id="SM01294">
    <property type="entry name" value="PKS_PP_betabranch"/>
    <property type="match status" value="1"/>
</dbReference>
<dbReference type="Gene3D" id="1.10.1200.10">
    <property type="entry name" value="ACP-like"/>
    <property type="match status" value="1"/>
</dbReference>
<dbReference type="InterPro" id="IPR050091">
    <property type="entry name" value="PKS_NRPS_Biosynth_Enz"/>
</dbReference>
<name>A0ABW7SCZ4_STRTE</name>
<accession>A0ABW7SCZ4</accession>
<evidence type="ECO:0000313" key="6">
    <source>
        <dbReference type="EMBL" id="MFI0577631.1"/>
    </source>
</evidence>
<gene>
    <name evidence="6" type="ORF">ACH3YB_39055</name>
</gene>
<organism evidence="6 7">
    <name type="scientific">Streptomyces tendae</name>
    <dbReference type="NCBI Taxonomy" id="1932"/>
    <lineage>
        <taxon>Bacteria</taxon>
        <taxon>Bacillati</taxon>
        <taxon>Actinomycetota</taxon>
        <taxon>Actinomycetes</taxon>
        <taxon>Kitasatosporales</taxon>
        <taxon>Streptomycetaceae</taxon>
        <taxon>Streptomyces</taxon>
    </lineage>
</organism>
<dbReference type="InterPro" id="IPR009081">
    <property type="entry name" value="PP-bd_ACP"/>
</dbReference>
<reference evidence="6 7" key="1">
    <citation type="submission" date="2024-10" db="EMBL/GenBank/DDBJ databases">
        <authorList>
            <person name="Wannawong T."/>
            <person name="Kuncharoen N."/>
            <person name="Mhuantong W."/>
        </authorList>
    </citation>
    <scope>NUCLEOTIDE SEQUENCE [LARGE SCALE GENOMIC DNA]</scope>
    <source>
        <strain evidence="6 7">CALK1-4</strain>
    </source>
</reference>
<dbReference type="PROSITE" id="PS00012">
    <property type="entry name" value="PHOSPHOPANTETHEINE"/>
    <property type="match status" value="1"/>
</dbReference>